<comment type="caution">
    <text evidence="11">The sequence shown here is derived from an EMBL/GenBank/DDBJ whole genome shotgun (WGS) entry which is preliminary data.</text>
</comment>
<dbReference type="SUPFAM" id="SSF54814">
    <property type="entry name" value="Prokaryotic type KH domain (KH-domain type II)"/>
    <property type="match status" value="1"/>
</dbReference>
<keyword evidence="4 6" id="KW-0694">RNA-binding</keyword>
<organism evidence="11 12">
    <name type="scientific">Phaeovibrio sulfidiphilus</name>
    <dbReference type="NCBI Taxonomy" id="1220600"/>
    <lineage>
        <taxon>Bacteria</taxon>
        <taxon>Pseudomonadati</taxon>
        <taxon>Pseudomonadota</taxon>
        <taxon>Alphaproteobacteria</taxon>
        <taxon>Rhodospirillales</taxon>
        <taxon>Rhodospirillaceae</taxon>
        <taxon>Phaeovibrio</taxon>
    </lineage>
</organism>
<keyword evidence="3 6" id="KW-0547">Nucleotide-binding</keyword>
<dbReference type="InterPro" id="IPR006073">
    <property type="entry name" value="GTP-bd"/>
</dbReference>
<feature type="region of interest" description="G2" evidence="7">
    <location>
        <begin position="54"/>
        <end position="58"/>
    </location>
</feature>
<keyword evidence="6" id="KW-1003">Cell membrane</keyword>
<evidence type="ECO:0000259" key="9">
    <source>
        <dbReference type="PROSITE" id="PS50823"/>
    </source>
</evidence>
<dbReference type="NCBIfam" id="TIGR00231">
    <property type="entry name" value="small_GTP"/>
    <property type="match status" value="1"/>
</dbReference>
<dbReference type="InterPro" id="IPR027417">
    <property type="entry name" value="P-loop_NTPase"/>
</dbReference>
<keyword evidence="6" id="KW-0472">Membrane</keyword>
<gene>
    <name evidence="6 11" type="primary">era</name>
    <name evidence="11" type="ORF">IHV25_01180</name>
</gene>
<dbReference type="GO" id="GO:0000028">
    <property type="term" value="P:ribosomal small subunit assembly"/>
    <property type="evidence" value="ECO:0007669"/>
    <property type="project" value="TreeGrafter"/>
</dbReference>
<dbReference type="GO" id="GO:0005525">
    <property type="term" value="F:GTP binding"/>
    <property type="evidence" value="ECO:0007669"/>
    <property type="project" value="UniProtKB-UniRule"/>
</dbReference>
<keyword evidence="12" id="KW-1185">Reference proteome</keyword>
<dbReference type="NCBIfam" id="TIGR00436">
    <property type="entry name" value="era"/>
    <property type="match status" value="1"/>
</dbReference>
<dbReference type="PANTHER" id="PTHR42698:SF1">
    <property type="entry name" value="GTPASE ERA, MITOCHONDRIAL"/>
    <property type="match status" value="1"/>
</dbReference>
<keyword evidence="5 6" id="KW-0342">GTP-binding</keyword>
<evidence type="ECO:0000313" key="11">
    <source>
        <dbReference type="EMBL" id="MBE1236269.1"/>
    </source>
</evidence>
<accession>A0A8J6YTR7</accession>
<feature type="binding site" evidence="6">
    <location>
        <begin position="28"/>
        <end position="35"/>
    </location>
    <ligand>
        <name>GTP</name>
        <dbReference type="ChEBI" id="CHEBI:37565"/>
    </ligand>
</feature>
<evidence type="ECO:0000256" key="7">
    <source>
        <dbReference type="PROSITE-ProRule" id="PRU01050"/>
    </source>
</evidence>
<dbReference type="InterPro" id="IPR005225">
    <property type="entry name" value="Small_GTP-bd"/>
</dbReference>
<comment type="function">
    <text evidence="6">An essential GTPase that binds both GDP and GTP, with rapid nucleotide exchange. Plays a role in 16S rRNA processing and 30S ribosomal subunit biogenesis and possibly also in cell cycle regulation and energy metabolism.</text>
</comment>
<feature type="region of interest" description="G4" evidence="7">
    <location>
        <begin position="137"/>
        <end position="140"/>
    </location>
</feature>
<comment type="subunit">
    <text evidence="6">Monomer.</text>
</comment>
<evidence type="ECO:0000259" key="10">
    <source>
        <dbReference type="PROSITE" id="PS51713"/>
    </source>
</evidence>
<dbReference type="GO" id="GO:0003924">
    <property type="term" value="F:GTPase activity"/>
    <property type="evidence" value="ECO:0007669"/>
    <property type="project" value="UniProtKB-UniRule"/>
</dbReference>
<dbReference type="Pfam" id="PF07650">
    <property type="entry name" value="KH_2"/>
    <property type="match status" value="1"/>
</dbReference>
<name>A0A8J6YTR7_9PROT</name>
<dbReference type="RefSeq" id="WP_192533138.1">
    <property type="nucleotide sequence ID" value="NZ_JACZHT010000001.1"/>
</dbReference>
<dbReference type="EMBL" id="JACZHT010000001">
    <property type="protein sequence ID" value="MBE1236269.1"/>
    <property type="molecule type" value="Genomic_DNA"/>
</dbReference>
<keyword evidence="6" id="KW-0699">rRNA-binding</keyword>
<dbReference type="GO" id="GO:0070181">
    <property type="term" value="F:small ribosomal subunit rRNA binding"/>
    <property type="evidence" value="ECO:0007669"/>
    <property type="project" value="UniProtKB-UniRule"/>
</dbReference>
<dbReference type="Pfam" id="PF01926">
    <property type="entry name" value="MMR_HSR1"/>
    <property type="match status" value="1"/>
</dbReference>
<dbReference type="PRINTS" id="PR00326">
    <property type="entry name" value="GTP1OBG"/>
</dbReference>
<evidence type="ECO:0000256" key="8">
    <source>
        <dbReference type="RuleBase" id="RU003761"/>
    </source>
</evidence>
<dbReference type="Proteomes" id="UP000631034">
    <property type="component" value="Unassembled WGS sequence"/>
</dbReference>
<dbReference type="InterPro" id="IPR005662">
    <property type="entry name" value="GTPase_Era-like"/>
</dbReference>
<feature type="region of interest" description="G1" evidence="7">
    <location>
        <begin position="28"/>
        <end position="35"/>
    </location>
</feature>
<proteinExistence type="inferred from homology"/>
<evidence type="ECO:0000313" key="12">
    <source>
        <dbReference type="Proteomes" id="UP000631034"/>
    </source>
</evidence>
<feature type="binding site" evidence="6">
    <location>
        <begin position="137"/>
        <end position="140"/>
    </location>
    <ligand>
        <name>GTP</name>
        <dbReference type="ChEBI" id="CHEBI:37565"/>
    </ligand>
</feature>
<dbReference type="GO" id="GO:0005886">
    <property type="term" value="C:plasma membrane"/>
    <property type="evidence" value="ECO:0007669"/>
    <property type="project" value="UniProtKB-SubCell"/>
</dbReference>
<feature type="domain" description="KH type-2" evidence="9">
    <location>
        <begin position="218"/>
        <end position="295"/>
    </location>
</feature>
<dbReference type="InterPro" id="IPR015946">
    <property type="entry name" value="KH_dom-like_a/b"/>
</dbReference>
<feature type="binding site" evidence="6">
    <location>
        <begin position="75"/>
        <end position="79"/>
    </location>
    <ligand>
        <name>GTP</name>
        <dbReference type="ChEBI" id="CHEBI:37565"/>
    </ligand>
</feature>
<evidence type="ECO:0000256" key="6">
    <source>
        <dbReference type="HAMAP-Rule" id="MF_00367"/>
    </source>
</evidence>
<comment type="subcellular location">
    <subcellularLocation>
        <location evidence="6">Cytoplasm</location>
    </subcellularLocation>
    <subcellularLocation>
        <location evidence="6">Cell membrane</location>
        <topology evidence="6">Peripheral membrane protein</topology>
    </subcellularLocation>
</comment>
<reference evidence="11" key="1">
    <citation type="submission" date="2020-10" db="EMBL/GenBank/DDBJ databases">
        <title>Genome sequence of the unusual species of purple photosynthetic bacteria, Phaeovibrio sulfidiphilus DSM 23193, type strain.</title>
        <authorList>
            <person name="Kyndt J.A."/>
            <person name="Meyer T.E."/>
        </authorList>
    </citation>
    <scope>NUCLEOTIDE SEQUENCE</scope>
    <source>
        <strain evidence="11">DSM 23193</strain>
    </source>
</reference>
<dbReference type="PROSITE" id="PS50823">
    <property type="entry name" value="KH_TYPE_2"/>
    <property type="match status" value="1"/>
</dbReference>
<keyword evidence="6" id="KW-0963">Cytoplasm</keyword>
<evidence type="ECO:0000256" key="5">
    <source>
        <dbReference type="ARBA" id="ARBA00023134"/>
    </source>
</evidence>
<feature type="domain" description="Era-type G" evidence="10">
    <location>
        <begin position="20"/>
        <end position="187"/>
    </location>
</feature>
<dbReference type="NCBIfam" id="NF000908">
    <property type="entry name" value="PRK00089.1"/>
    <property type="match status" value="1"/>
</dbReference>
<feature type="region of interest" description="G5" evidence="7">
    <location>
        <begin position="166"/>
        <end position="168"/>
    </location>
</feature>
<dbReference type="CDD" id="cd22534">
    <property type="entry name" value="KH-II_Era"/>
    <property type="match status" value="1"/>
</dbReference>
<evidence type="ECO:0000256" key="4">
    <source>
        <dbReference type="ARBA" id="ARBA00022884"/>
    </source>
</evidence>
<dbReference type="AlphaFoldDB" id="A0A8J6YTR7"/>
<feature type="region of interest" description="G3" evidence="7">
    <location>
        <begin position="75"/>
        <end position="78"/>
    </location>
</feature>
<sequence>MTNEPTPDSPADTDSGAPQRCGFVAVIGAPNAGKSTLVNQLVGAKISIVTPKAQTTRTRVRGVAMRGDTQVVLIDTPGIFEPRKRIDRAMVAAAWEGSMEADRVLLVVDARRGMTEAVSALVERLAELGRPCSLALNKVDAMEREKLLGLAARFNEAFPFERIFMISALTGSGCDDVLQSLADSLPQGPWMFDPDDLSDLPQRLLAAEITREKIFLQLHEELPYASAVHTDRWEEKPDGSIRIEQTIFIERDTQRAIMLGKGGARIKAIGQAARTELSSLLEQPVHLFLHVKVNERLWEDRESYSTWGLDYNA</sequence>
<evidence type="ECO:0000256" key="2">
    <source>
        <dbReference type="ARBA" id="ARBA00020484"/>
    </source>
</evidence>
<evidence type="ECO:0000256" key="1">
    <source>
        <dbReference type="ARBA" id="ARBA00007921"/>
    </source>
</evidence>
<dbReference type="InterPro" id="IPR009019">
    <property type="entry name" value="KH_sf_prok-type"/>
</dbReference>
<dbReference type="HAMAP" id="MF_00367">
    <property type="entry name" value="GTPase_Era"/>
    <property type="match status" value="1"/>
</dbReference>
<dbReference type="SUPFAM" id="SSF52540">
    <property type="entry name" value="P-loop containing nucleoside triphosphate hydrolases"/>
    <property type="match status" value="1"/>
</dbReference>
<dbReference type="InterPro" id="IPR004044">
    <property type="entry name" value="KH_dom_type_2"/>
</dbReference>
<comment type="similarity">
    <text evidence="1 6 7 8">Belongs to the TRAFAC class TrmE-Era-EngA-EngB-Septin-like GTPase superfamily. Era GTPase family.</text>
</comment>
<dbReference type="PANTHER" id="PTHR42698">
    <property type="entry name" value="GTPASE ERA"/>
    <property type="match status" value="1"/>
</dbReference>
<dbReference type="InterPro" id="IPR030388">
    <property type="entry name" value="G_ERA_dom"/>
</dbReference>
<dbReference type="GO" id="GO:0005829">
    <property type="term" value="C:cytosol"/>
    <property type="evidence" value="ECO:0007669"/>
    <property type="project" value="TreeGrafter"/>
</dbReference>
<keyword evidence="6" id="KW-0690">Ribosome biogenesis</keyword>
<dbReference type="GO" id="GO:0043024">
    <property type="term" value="F:ribosomal small subunit binding"/>
    <property type="evidence" value="ECO:0007669"/>
    <property type="project" value="TreeGrafter"/>
</dbReference>
<dbReference type="Gene3D" id="3.40.50.300">
    <property type="entry name" value="P-loop containing nucleotide triphosphate hydrolases"/>
    <property type="match status" value="1"/>
</dbReference>
<evidence type="ECO:0000256" key="3">
    <source>
        <dbReference type="ARBA" id="ARBA00022741"/>
    </source>
</evidence>
<dbReference type="PROSITE" id="PS51713">
    <property type="entry name" value="G_ERA"/>
    <property type="match status" value="1"/>
</dbReference>
<dbReference type="Gene3D" id="3.30.300.20">
    <property type="match status" value="1"/>
</dbReference>
<dbReference type="CDD" id="cd04163">
    <property type="entry name" value="Era"/>
    <property type="match status" value="1"/>
</dbReference>
<protein>
    <recommendedName>
        <fullName evidence="2 6">GTPase Era</fullName>
    </recommendedName>
</protein>